<dbReference type="EMBL" id="CM042057">
    <property type="protein sequence ID" value="KAI3691951.1"/>
    <property type="molecule type" value="Genomic_DNA"/>
</dbReference>
<dbReference type="Proteomes" id="UP001055879">
    <property type="component" value="Linkage Group LG11"/>
</dbReference>
<organism evidence="1 2">
    <name type="scientific">Arctium lappa</name>
    <name type="common">Greater burdock</name>
    <name type="synonym">Lappa major</name>
    <dbReference type="NCBI Taxonomy" id="4217"/>
    <lineage>
        <taxon>Eukaryota</taxon>
        <taxon>Viridiplantae</taxon>
        <taxon>Streptophyta</taxon>
        <taxon>Embryophyta</taxon>
        <taxon>Tracheophyta</taxon>
        <taxon>Spermatophyta</taxon>
        <taxon>Magnoliopsida</taxon>
        <taxon>eudicotyledons</taxon>
        <taxon>Gunneridae</taxon>
        <taxon>Pentapetalae</taxon>
        <taxon>asterids</taxon>
        <taxon>campanulids</taxon>
        <taxon>Asterales</taxon>
        <taxon>Asteraceae</taxon>
        <taxon>Carduoideae</taxon>
        <taxon>Cardueae</taxon>
        <taxon>Arctiinae</taxon>
        <taxon>Arctium</taxon>
    </lineage>
</organism>
<keyword evidence="2" id="KW-1185">Reference proteome</keyword>
<comment type="caution">
    <text evidence="1">The sequence shown here is derived from an EMBL/GenBank/DDBJ whole genome shotgun (WGS) entry which is preliminary data.</text>
</comment>
<reference evidence="2" key="1">
    <citation type="journal article" date="2022" name="Mol. Ecol. Resour.">
        <title>The genomes of chicory, endive, great burdock and yacon provide insights into Asteraceae palaeo-polyploidization history and plant inulin production.</title>
        <authorList>
            <person name="Fan W."/>
            <person name="Wang S."/>
            <person name="Wang H."/>
            <person name="Wang A."/>
            <person name="Jiang F."/>
            <person name="Liu H."/>
            <person name="Zhao H."/>
            <person name="Xu D."/>
            <person name="Zhang Y."/>
        </authorList>
    </citation>
    <scope>NUCLEOTIDE SEQUENCE [LARGE SCALE GENOMIC DNA]</scope>
    <source>
        <strain evidence="2">cv. Niubang</strain>
    </source>
</reference>
<evidence type="ECO:0000313" key="1">
    <source>
        <dbReference type="EMBL" id="KAI3691951.1"/>
    </source>
</evidence>
<name>A0ACB8Z3B8_ARCLA</name>
<evidence type="ECO:0000313" key="2">
    <source>
        <dbReference type="Proteomes" id="UP001055879"/>
    </source>
</evidence>
<sequence>MHKKCIELRPTINHHIHPLHPLTLVNHGNLEWTCDACRKEGQVGGFSYYYIQCDFDACTKCSAAIARKEEALIKFQHEGHPEHTLTLQSRSASFLCDACHSKDEAYFINAKTMISGSIRPVNALGTYMVEEHANDFPQFPMSYAFTDPLKLLQLKNMALDDDSTTEINHWSYDHPLIFNVVSQGVSDDNDEKKQVICCYGCREPILGGFAYGCTSCSHFLHEKCANLAPVINHHLHPLHPLMLGARNSNKWSCDVCYSQEQVKRPKGFSYRCSSCDFDACTKCGLAIALKEEALIEFKHEGHPQHTLTLQLRSASFRCDACQAKDEDLFYQCNSCDFWMHKTCASLAPTIDLPHHPNHPLVLVYSLPDNFYNFKYYCTTPVEENVNEFLHFPMSEPFTDPLKLLHLEKVSLDDDGATEISHWSHDHPLILNVEPQGNNMSNNGCGDPIELCDGCTRPLSLPYYNCKHGCSFTVHKYCAELPLTLEHHLHPDHSLDLVNTYGDKYYYKCNGCFSRGNNFVYKCDTCKFYLDVNCANLPNTIIHKSHKHPLIQLFKLIAPEIHNVFTSLANSYYSTISFNLGHAQILTLRIFGSHDDGNTIESTG</sequence>
<accession>A0ACB8Z3B8</accession>
<protein>
    <submittedName>
        <fullName evidence="1">Uncharacterized protein</fullName>
    </submittedName>
</protein>
<reference evidence="1 2" key="2">
    <citation type="journal article" date="2022" name="Mol. Ecol. Resour.">
        <title>The genomes of chicory, endive, great burdock and yacon provide insights into Asteraceae paleo-polyploidization history and plant inulin production.</title>
        <authorList>
            <person name="Fan W."/>
            <person name="Wang S."/>
            <person name="Wang H."/>
            <person name="Wang A."/>
            <person name="Jiang F."/>
            <person name="Liu H."/>
            <person name="Zhao H."/>
            <person name="Xu D."/>
            <person name="Zhang Y."/>
        </authorList>
    </citation>
    <scope>NUCLEOTIDE SEQUENCE [LARGE SCALE GENOMIC DNA]</scope>
    <source>
        <strain evidence="2">cv. Niubang</strain>
    </source>
</reference>
<gene>
    <name evidence="1" type="ORF">L6452_31754</name>
</gene>
<proteinExistence type="predicted"/>